<dbReference type="OrthoDB" id="206202at2157"/>
<gene>
    <name evidence="3" type="ORF">SAMN04488694_110103</name>
    <name evidence="2" type="ORF">SAMN05192552_100583</name>
</gene>
<keyword evidence="1" id="KW-1133">Transmembrane helix</keyword>
<keyword evidence="1" id="KW-0812">Transmembrane</keyword>
<dbReference type="AlphaFoldDB" id="A0A1G6MRQ1"/>
<dbReference type="Proteomes" id="UP000199320">
    <property type="component" value="Unassembled WGS sequence"/>
</dbReference>
<keyword evidence="4" id="KW-1185">Reference proteome</keyword>
<evidence type="ECO:0000313" key="5">
    <source>
        <dbReference type="Proteomes" id="UP000324021"/>
    </source>
</evidence>
<dbReference type="RefSeq" id="WP_092933132.1">
    <property type="nucleotide sequence ID" value="NZ_FMZP01000005.1"/>
</dbReference>
<dbReference type="STRING" id="392421.SAMN04488694_110103"/>
<evidence type="ECO:0000256" key="1">
    <source>
        <dbReference type="SAM" id="Phobius"/>
    </source>
</evidence>
<organism evidence="2 5">
    <name type="scientific">Natrinema hispanicum</name>
    <dbReference type="NCBI Taxonomy" id="392421"/>
    <lineage>
        <taxon>Archaea</taxon>
        <taxon>Methanobacteriati</taxon>
        <taxon>Methanobacteriota</taxon>
        <taxon>Stenosarchaea group</taxon>
        <taxon>Halobacteria</taxon>
        <taxon>Halobacteriales</taxon>
        <taxon>Natrialbaceae</taxon>
        <taxon>Natrinema</taxon>
    </lineage>
</organism>
<feature type="transmembrane region" description="Helical" evidence="1">
    <location>
        <begin position="40"/>
        <end position="62"/>
    </location>
</feature>
<protein>
    <submittedName>
        <fullName evidence="2">Uncharacterized protein</fullName>
    </submittedName>
</protein>
<reference evidence="4 5" key="1">
    <citation type="submission" date="2016-10" db="EMBL/GenBank/DDBJ databases">
        <authorList>
            <person name="Varghese N."/>
            <person name="Submissions S."/>
        </authorList>
    </citation>
    <scope>NUCLEOTIDE SEQUENCE [LARGE SCALE GENOMIC DNA]</scope>
    <source>
        <strain evidence="2 5">CDM_1</strain>
        <strain evidence="4">CDM_6</strain>
    </source>
</reference>
<feature type="transmembrane region" description="Helical" evidence="1">
    <location>
        <begin position="104"/>
        <end position="130"/>
    </location>
</feature>
<keyword evidence="1" id="KW-0472">Membrane</keyword>
<dbReference type="Proteomes" id="UP000324021">
    <property type="component" value="Unassembled WGS sequence"/>
</dbReference>
<dbReference type="EMBL" id="FMZP01000005">
    <property type="protein sequence ID" value="SDC58192.1"/>
    <property type="molecule type" value="Genomic_DNA"/>
</dbReference>
<evidence type="ECO:0000313" key="2">
    <source>
        <dbReference type="EMBL" id="SDC58192.1"/>
    </source>
</evidence>
<accession>A0A1G6MRQ1</accession>
<sequence length="202" mass="20296">MWPLDLYTIGGRPGLGSAVSLSGAGSMITAYRSLEPFVRVGIQFAVAVLVTTIVLGLLHRYGSKAVRKSRRSPVISIGIGGPSLLVVSALAGTGYLIVDTSIGVFFGIPLVILGAAVIPVVLAIGLTAIGRTIASRFGTDRLWAGIVVGSLVSGVAGLALPATVAVAGLAGALGLGASIRVLFGSAGTARPDERTVPPANKI</sequence>
<feature type="transmembrane region" description="Helical" evidence="1">
    <location>
        <begin position="142"/>
        <end position="160"/>
    </location>
</feature>
<dbReference type="EMBL" id="FOIC01000010">
    <property type="protein sequence ID" value="SET69138.1"/>
    <property type="molecule type" value="Genomic_DNA"/>
</dbReference>
<evidence type="ECO:0000313" key="4">
    <source>
        <dbReference type="Proteomes" id="UP000199320"/>
    </source>
</evidence>
<reference evidence="3" key="2">
    <citation type="submission" date="2016-10" db="EMBL/GenBank/DDBJ databases">
        <authorList>
            <person name="de Groot N.N."/>
        </authorList>
    </citation>
    <scope>NUCLEOTIDE SEQUENCE [LARGE SCALE GENOMIC DNA]</scope>
    <source>
        <strain evidence="3">CDM_6</strain>
    </source>
</reference>
<evidence type="ECO:0000313" key="3">
    <source>
        <dbReference type="EMBL" id="SET69138.1"/>
    </source>
</evidence>
<name>A0A1G6MRQ1_9EURY</name>
<proteinExistence type="predicted"/>
<feature type="transmembrane region" description="Helical" evidence="1">
    <location>
        <begin position="74"/>
        <end position="98"/>
    </location>
</feature>